<dbReference type="Gene3D" id="3.40.50.300">
    <property type="entry name" value="P-loop containing nucleotide triphosphate hydrolases"/>
    <property type="match status" value="1"/>
</dbReference>
<name>A0A6J7X7L7_9CAUD</name>
<dbReference type="SUPFAM" id="SSF52540">
    <property type="entry name" value="P-loop containing nucleoside triphosphate hydrolases"/>
    <property type="match status" value="1"/>
</dbReference>
<dbReference type="InterPro" id="IPR027417">
    <property type="entry name" value="P-loop_NTPase"/>
</dbReference>
<dbReference type="Gene3D" id="3.30.70.1790">
    <property type="entry name" value="RepB DNA-primase, N-terminal domain"/>
    <property type="match status" value="1"/>
</dbReference>
<evidence type="ECO:0000313" key="1">
    <source>
        <dbReference type="EMBL" id="CAB5223293.1"/>
    </source>
</evidence>
<sequence>MRGNRIPPAIAACPVWVSIVGGVLEVVNVAMTQPVDPLGPSNSEFLEHLQRQPGTCLWVTSFYGNPDKTPGENWRGMPYHDGMASLVDSWSRPNTYFSVAALKPDADGELARKRNNFARLVVLVADDVDIDDLMGSVSYVIETSPGKCQAGIFIDGDDPDAANELLVRELVTEFAKRGYIKADISGNNSVRYVRLPVGTNSKPRPTGNWAHAVSQWDPSVVLSLADAASVFNIDLDQLVPEVAKSNVIEGKFGQQGENMGEWVANVIQGEGLHDSINQIAASLVATGMPGGAVVNTLRSLMDNSAAPRDDRFRSRYEDIPRAVSTAEQKYARGIDPTPLPQTLQSAGLPGYSVGEISGLMEPVEYLIKGVLNRGDMSVSFGDSGTMKSFVELDKAMRLGMGWDWCGHKVKRSTTLIILGEGAGGFKKRIRAWLQHYRLLHEDDKPWVWVVDRGAELYSNPEQIHHWLEQAKEKLGREIDHILVDTLNTNMGAGADENDASAIGTMLANAHTAAPNCAISFVHHVGHGDKTRERGSYAIRGNMDNRTLITRDGNGLGRVITVESLKVKDGENYKSINLTYEVVVIGKDLDGDDVTSLVVVPTDMEPAMGGSTKAGGASKRAQLIMSMLMAQPGHRMNKFDLRTAYKEKNPADASNFAKGLKELEQLDLIADSKPFGMVIVKEAL</sequence>
<dbReference type="Pfam" id="PF13481">
    <property type="entry name" value="AAA_25"/>
    <property type="match status" value="1"/>
</dbReference>
<dbReference type="EMBL" id="LR798318">
    <property type="protein sequence ID" value="CAB5223293.1"/>
    <property type="molecule type" value="Genomic_DNA"/>
</dbReference>
<accession>A0A6J7X7L7</accession>
<proteinExistence type="predicted"/>
<reference evidence="1" key="1">
    <citation type="submission" date="2020-05" db="EMBL/GenBank/DDBJ databases">
        <authorList>
            <person name="Chiriac C."/>
            <person name="Salcher M."/>
            <person name="Ghai R."/>
            <person name="Kavagutti S V."/>
        </authorList>
    </citation>
    <scope>NUCLEOTIDE SEQUENCE</scope>
</reference>
<protein>
    <submittedName>
        <fullName evidence="1">AAA domain containing protein</fullName>
    </submittedName>
</protein>
<organism evidence="1">
    <name type="scientific">uncultured Caudovirales phage</name>
    <dbReference type="NCBI Taxonomy" id="2100421"/>
    <lineage>
        <taxon>Viruses</taxon>
        <taxon>Duplodnaviria</taxon>
        <taxon>Heunggongvirae</taxon>
        <taxon>Uroviricota</taxon>
        <taxon>Caudoviricetes</taxon>
        <taxon>Peduoviridae</taxon>
        <taxon>Maltschvirus</taxon>
        <taxon>Maltschvirus maltsch</taxon>
    </lineage>
</organism>
<gene>
    <name evidence="1" type="ORF">UFOVP381_23</name>
</gene>